<sequence length="164" mass="18189">MCKRWIEAFSLVIFAAACFAVVSFGEEKGEFGVGVILGAPTGISAKFWIDKCNAIDEAISWKDNGDIHFHLDYLWHDFDRFKVNKGFLPLYYGIGTRFNSGKKAKLGLRGVIGVAYLFSDIPFEAFFEAAPFVQLTPATDAGLDVAIGIRYLIYRQKAGEKSEG</sequence>
<comment type="caution">
    <text evidence="2">The sequence shown here is derived from an EMBL/GenBank/DDBJ whole genome shotgun (WGS) entry which is preliminary data.</text>
</comment>
<evidence type="ECO:0000313" key="3">
    <source>
        <dbReference type="Proteomes" id="UP000279422"/>
    </source>
</evidence>
<feature type="signal peptide" evidence="1">
    <location>
        <begin position="1"/>
        <end position="20"/>
    </location>
</feature>
<dbReference type="EMBL" id="QMPZ01000033">
    <property type="protein sequence ID" value="RLE09705.1"/>
    <property type="molecule type" value="Genomic_DNA"/>
</dbReference>
<accession>A0A497E4A0</accession>
<proteinExistence type="predicted"/>
<keyword evidence="1" id="KW-0732">Signal</keyword>
<dbReference type="Proteomes" id="UP000279422">
    <property type="component" value="Unassembled WGS sequence"/>
</dbReference>
<evidence type="ECO:0000256" key="1">
    <source>
        <dbReference type="SAM" id="SignalP"/>
    </source>
</evidence>
<gene>
    <name evidence="2" type="ORF">DRJ00_03515</name>
</gene>
<organism evidence="2 3">
    <name type="scientific">Aerophobetes bacterium</name>
    <dbReference type="NCBI Taxonomy" id="2030807"/>
    <lineage>
        <taxon>Bacteria</taxon>
        <taxon>Candidatus Aerophobota</taxon>
    </lineage>
</organism>
<feature type="chain" id="PRO_5019750859" description="DUF3996 domain-containing protein" evidence="1">
    <location>
        <begin position="21"/>
        <end position="164"/>
    </location>
</feature>
<evidence type="ECO:0008006" key="4">
    <source>
        <dbReference type="Google" id="ProtNLM"/>
    </source>
</evidence>
<dbReference type="AlphaFoldDB" id="A0A497E4A0"/>
<name>A0A497E4A0_UNCAE</name>
<reference evidence="2 3" key="1">
    <citation type="submission" date="2018-06" db="EMBL/GenBank/DDBJ databases">
        <title>Extensive metabolic versatility and redundancy in microbially diverse, dynamic hydrothermal sediments.</title>
        <authorList>
            <person name="Dombrowski N."/>
            <person name="Teske A."/>
            <person name="Baker B.J."/>
        </authorList>
    </citation>
    <scope>NUCLEOTIDE SEQUENCE [LARGE SCALE GENOMIC DNA]</scope>
    <source>
        <strain evidence="2">B47_G16</strain>
    </source>
</reference>
<protein>
    <recommendedName>
        <fullName evidence="4">DUF3996 domain-containing protein</fullName>
    </recommendedName>
</protein>
<evidence type="ECO:0000313" key="2">
    <source>
        <dbReference type="EMBL" id="RLE09705.1"/>
    </source>
</evidence>
<dbReference type="PROSITE" id="PS51257">
    <property type="entry name" value="PROKAR_LIPOPROTEIN"/>
    <property type="match status" value="1"/>
</dbReference>